<keyword evidence="1" id="KW-1133">Transmembrane helix</keyword>
<feature type="transmembrane region" description="Helical" evidence="1">
    <location>
        <begin position="12"/>
        <end position="38"/>
    </location>
</feature>
<gene>
    <name evidence="2" type="ORF">SAMN04488126_101345</name>
</gene>
<name>A0A1G6Y9V9_9BACL</name>
<accession>A0A1G6Y9V9</accession>
<evidence type="ECO:0000256" key="1">
    <source>
        <dbReference type="SAM" id="Phobius"/>
    </source>
</evidence>
<keyword evidence="1" id="KW-0472">Membrane</keyword>
<dbReference type="STRING" id="426756.SAMN04488126_101345"/>
<feature type="transmembrane region" description="Helical" evidence="1">
    <location>
        <begin position="98"/>
        <end position="117"/>
    </location>
</feature>
<dbReference type="RefSeq" id="WP_092093800.1">
    <property type="nucleotide sequence ID" value="NZ_FNAR01000001.1"/>
</dbReference>
<dbReference type="Proteomes" id="UP000198823">
    <property type="component" value="Unassembled WGS sequence"/>
</dbReference>
<evidence type="ECO:0000313" key="2">
    <source>
        <dbReference type="EMBL" id="SDD86517.1"/>
    </source>
</evidence>
<evidence type="ECO:0000313" key="3">
    <source>
        <dbReference type="Proteomes" id="UP000198823"/>
    </source>
</evidence>
<proteinExistence type="predicted"/>
<feature type="transmembrane region" description="Helical" evidence="1">
    <location>
        <begin position="65"/>
        <end position="83"/>
    </location>
</feature>
<keyword evidence="1" id="KW-0812">Transmembrane</keyword>
<protein>
    <submittedName>
        <fullName evidence="2">Uncharacterized protein</fullName>
    </submittedName>
</protein>
<dbReference type="EMBL" id="FNAR01000001">
    <property type="protein sequence ID" value="SDD86517.1"/>
    <property type="molecule type" value="Genomic_DNA"/>
</dbReference>
<dbReference type="OrthoDB" id="2885099at2"/>
<organism evidence="2 3">
    <name type="scientific">Bhargavaea beijingensis</name>
    <dbReference type="NCBI Taxonomy" id="426756"/>
    <lineage>
        <taxon>Bacteria</taxon>
        <taxon>Bacillati</taxon>
        <taxon>Bacillota</taxon>
        <taxon>Bacilli</taxon>
        <taxon>Bacillales</taxon>
        <taxon>Caryophanaceae</taxon>
        <taxon>Bhargavaea</taxon>
    </lineage>
</organism>
<dbReference type="AlphaFoldDB" id="A0A1G6Y9V9"/>
<sequence length="120" mass="13590">MKGLFTYLPAAGLLLILLILEDSILKWVAIVAGAALIAMAKWQRSKMKEEEIEYDDRVNANITKWSLRTLFVMNALLLAWLALDHWAALPVELSADTLIVYVLISLFVPFYIIPAIVKQF</sequence>
<reference evidence="2 3" key="1">
    <citation type="submission" date="2016-10" db="EMBL/GenBank/DDBJ databases">
        <authorList>
            <person name="de Groot N.N."/>
        </authorList>
    </citation>
    <scope>NUCLEOTIDE SEQUENCE [LARGE SCALE GENOMIC DNA]</scope>
    <source>
        <strain evidence="2 3">CGMCC 1.6762</strain>
    </source>
</reference>